<protein>
    <submittedName>
        <fullName evidence="1">Uncharacterized protein</fullName>
    </submittedName>
</protein>
<proteinExistence type="predicted"/>
<reference evidence="1" key="1">
    <citation type="submission" date="2021-02" db="EMBL/GenBank/DDBJ databases">
        <authorList>
            <person name="Dougan E. K."/>
            <person name="Rhodes N."/>
            <person name="Thang M."/>
            <person name="Chan C."/>
        </authorList>
    </citation>
    <scope>NUCLEOTIDE SEQUENCE</scope>
</reference>
<evidence type="ECO:0000313" key="2">
    <source>
        <dbReference type="Proteomes" id="UP000626109"/>
    </source>
</evidence>
<dbReference type="EMBL" id="CAJNNW010032341">
    <property type="protein sequence ID" value="CAE8712536.1"/>
    <property type="molecule type" value="Genomic_DNA"/>
</dbReference>
<organism evidence="1 2">
    <name type="scientific">Polarella glacialis</name>
    <name type="common">Dinoflagellate</name>
    <dbReference type="NCBI Taxonomy" id="89957"/>
    <lineage>
        <taxon>Eukaryota</taxon>
        <taxon>Sar</taxon>
        <taxon>Alveolata</taxon>
        <taxon>Dinophyceae</taxon>
        <taxon>Suessiales</taxon>
        <taxon>Suessiaceae</taxon>
        <taxon>Polarella</taxon>
    </lineage>
</organism>
<feature type="non-terminal residue" evidence="1">
    <location>
        <position position="54"/>
    </location>
</feature>
<accession>A0A813KTS6</accession>
<name>A0A813KTS6_POLGL</name>
<comment type="caution">
    <text evidence="1">The sequence shown here is derived from an EMBL/GenBank/DDBJ whole genome shotgun (WGS) entry which is preliminary data.</text>
</comment>
<dbReference type="Proteomes" id="UP000626109">
    <property type="component" value="Unassembled WGS sequence"/>
</dbReference>
<dbReference type="AlphaFoldDB" id="A0A813KTS6"/>
<gene>
    <name evidence="1" type="ORF">PGLA2088_LOCUS37077</name>
</gene>
<sequence length="54" mass="5330">SAFCETGEAGVSRGLQSPASRGAAAACVLRAGGVPLGEASGFPPTLQCLRQRGL</sequence>
<evidence type="ECO:0000313" key="1">
    <source>
        <dbReference type="EMBL" id="CAE8712536.1"/>
    </source>
</evidence>